<evidence type="ECO:0000256" key="1">
    <source>
        <dbReference type="SAM" id="SignalP"/>
    </source>
</evidence>
<feature type="chain" id="PRO_5035860995" description="Transmembrane protein" evidence="1">
    <location>
        <begin position="17"/>
        <end position="388"/>
    </location>
</feature>
<name>A0A8S1Q438_PARPR</name>
<organism evidence="2 3">
    <name type="scientific">Paramecium primaurelia</name>
    <dbReference type="NCBI Taxonomy" id="5886"/>
    <lineage>
        <taxon>Eukaryota</taxon>
        <taxon>Sar</taxon>
        <taxon>Alveolata</taxon>
        <taxon>Ciliophora</taxon>
        <taxon>Intramacronucleata</taxon>
        <taxon>Oligohymenophorea</taxon>
        <taxon>Peniculida</taxon>
        <taxon>Parameciidae</taxon>
        <taxon>Paramecium</taxon>
    </lineage>
</organism>
<keyword evidence="1" id="KW-0732">Signal</keyword>
<dbReference type="OMA" id="INHPDGQ"/>
<gene>
    <name evidence="2" type="ORF">PPRIM_AZ9-3.1.T1420109</name>
</gene>
<reference evidence="2" key="1">
    <citation type="submission" date="2021-01" db="EMBL/GenBank/DDBJ databases">
        <authorList>
            <consortium name="Genoscope - CEA"/>
            <person name="William W."/>
        </authorList>
    </citation>
    <scope>NUCLEOTIDE SEQUENCE</scope>
</reference>
<proteinExistence type="predicted"/>
<dbReference type="AlphaFoldDB" id="A0A8S1Q438"/>
<feature type="signal peptide" evidence="1">
    <location>
        <begin position="1"/>
        <end position="16"/>
    </location>
</feature>
<dbReference type="EMBL" id="CAJJDM010000146">
    <property type="protein sequence ID" value="CAD8109997.1"/>
    <property type="molecule type" value="Genomic_DNA"/>
</dbReference>
<comment type="caution">
    <text evidence="2">The sequence shown here is derived from an EMBL/GenBank/DDBJ whole genome shotgun (WGS) entry which is preliminary data.</text>
</comment>
<evidence type="ECO:0000313" key="3">
    <source>
        <dbReference type="Proteomes" id="UP000688137"/>
    </source>
</evidence>
<keyword evidence="3" id="KW-1185">Reference proteome</keyword>
<evidence type="ECO:0000313" key="2">
    <source>
        <dbReference type="EMBL" id="CAD8109997.1"/>
    </source>
</evidence>
<protein>
    <recommendedName>
        <fullName evidence="4">Transmembrane protein</fullName>
    </recommendedName>
</protein>
<evidence type="ECO:0008006" key="4">
    <source>
        <dbReference type="Google" id="ProtNLM"/>
    </source>
</evidence>
<accession>A0A8S1Q438</accession>
<dbReference type="Proteomes" id="UP000688137">
    <property type="component" value="Unassembled WGS sequence"/>
</dbReference>
<sequence>MISILLVSTLIVFGGAISDVRCNQQISFPLQNEGFAEGVRGQDLNYYLQTTKRILKTNSELQTIGVIDEEDSLNFVCQRVINHPDGQHVFSVCLEYGAIPYLTAYKCENNICKQIGSTQQIWNCGDQFSKLEVIGNTFVVLNAQRDYPYYSNTNGRVMFMNYVLTEDNFYLKLPSYYLDFYFFGLPNTIDIIDFSLHQYEEDGLLKAKMFLADRDNGLLWVDCQLKQNLLIPTSKGRIELRPQIFMKQNQIFLTSRIISKNDNKFDILVASNNNDHYIVTAIFENEQLTKFFIKTSLNQYQDWPAKNRLDLYKNYFAITYWSPNNISAISIYKLSDNSETSSFSVGPYYTILLTQQSYSVVFFGENSNKQIVLNYRSQSNEITQCLLN</sequence>